<organism evidence="1 2">
    <name type="scientific">Melia azedarach</name>
    <name type="common">Chinaberry tree</name>
    <dbReference type="NCBI Taxonomy" id="155640"/>
    <lineage>
        <taxon>Eukaryota</taxon>
        <taxon>Viridiplantae</taxon>
        <taxon>Streptophyta</taxon>
        <taxon>Embryophyta</taxon>
        <taxon>Tracheophyta</taxon>
        <taxon>Spermatophyta</taxon>
        <taxon>Magnoliopsida</taxon>
        <taxon>eudicotyledons</taxon>
        <taxon>Gunneridae</taxon>
        <taxon>Pentapetalae</taxon>
        <taxon>rosids</taxon>
        <taxon>malvids</taxon>
        <taxon>Sapindales</taxon>
        <taxon>Meliaceae</taxon>
        <taxon>Melia</taxon>
    </lineage>
</organism>
<evidence type="ECO:0000313" key="2">
    <source>
        <dbReference type="Proteomes" id="UP001164539"/>
    </source>
</evidence>
<comment type="caution">
    <text evidence="1">The sequence shown here is derived from an EMBL/GenBank/DDBJ whole genome shotgun (WGS) entry which is preliminary data.</text>
</comment>
<protein>
    <submittedName>
        <fullName evidence="1">Photosystem II repair protein PSB27-H1, chloroplastic</fullName>
    </submittedName>
</protein>
<reference evidence="1 2" key="1">
    <citation type="journal article" date="2023" name="Science">
        <title>Complex scaffold remodeling in plant triterpene biosynthesis.</title>
        <authorList>
            <person name="De La Pena R."/>
            <person name="Hodgson H."/>
            <person name="Liu J.C."/>
            <person name="Stephenson M.J."/>
            <person name="Martin A.C."/>
            <person name="Owen C."/>
            <person name="Harkess A."/>
            <person name="Leebens-Mack J."/>
            <person name="Jimenez L.E."/>
            <person name="Osbourn A."/>
            <person name="Sattely E.S."/>
        </authorList>
    </citation>
    <scope>NUCLEOTIDE SEQUENCE [LARGE SCALE GENOMIC DNA]</scope>
    <source>
        <strain evidence="2">cv. JPN11</strain>
        <tissue evidence="1">Leaf</tissue>
    </source>
</reference>
<dbReference type="EMBL" id="CM051394">
    <property type="protein sequence ID" value="KAJ4729855.1"/>
    <property type="molecule type" value="Genomic_DNA"/>
</dbReference>
<accession>A0ACC1Z4F0</accession>
<gene>
    <name evidence="1" type="ORF">OWV82_002569</name>
</gene>
<proteinExistence type="predicted"/>
<name>A0ACC1Z4F0_MELAZ</name>
<sequence length="221" mass="24254">MASSPTLLTPTSKPTTLPAVKPKPTTVAASSAPPPSSPNQQQQQQNQTLRRQFVTLSASIISPLFLSPLSPAFASSDDEYVKDTEDVIGKVRTTITMDRNDPNVATAVAGLREASNFWVAKYRREKALLGRASFRDMYSALNAVSGHYISFGPTAPIPAKRRARILEEMDTAEKALLRGRPMFITTLPQVHNDKKWSGEAFLGGRNSLPLKSQRQHKATKH</sequence>
<keyword evidence="2" id="KW-1185">Reference proteome</keyword>
<dbReference type="Proteomes" id="UP001164539">
    <property type="component" value="Chromosome 1"/>
</dbReference>
<evidence type="ECO:0000313" key="1">
    <source>
        <dbReference type="EMBL" id="KAJ4729855.1"/>
    </source>
</evidence>